<evidence type="ECO:0000313" key="2">
    <source>
        <dbReference type="Proteomes" id="UP001519654"/>
    </source>
</evidence>
<evidence type="ECO:0000313" key="1">
    <source>
        <dbReference type="EMBL" id="MBU2666243.1"/>
    </source>
</evidence>
<dbReference type="Proteomes" id="UP001519654">
    <property type="component" value="Unassembled WGS sequence"/>
</dbReference>
<reference evidence="1 2" key="1">
    <citation type="submission" date="2021-06" db="EMBL/GenBank/DDBJ databases">
        <title>Actinoplanes lichenicola sp. nov., and Actinoplanes ovalisporus sp. nov., isolated from lichen in Thailand.</title>
        <authorList>
            <person name="Saeng-In P."/>
            <person name="Kanchanasin P."/>
            <person name="Yuki M."/>
            <person name="Kudo T."/>
            <person name="Ohkuma M."/>
            <person name="Phongsopitanun W."/>
            <person name="Tanasupawat S."/>
        </authorList>
    </citation>
    <scope>NUCLEOTIDE SEQUENCE [LARGE SCALE GENOMIC DNA]</scope>
    <source>
        <strain evidence="1 2">NBRC 110975</strain>
    </source>
</reference>
<keyword evidence="2" id="KW-1185">Reference proteome</keyword>
<name>A0ABS5YU72_9ACTN</name>
<accession>A0ABS5YU72</accession>
<sequence>MQNAARWHRLTAESVEPVRARLAPRARLLVWPDLDPDVAAVLGSLPGDAVTELVGLDRTGGLTSRMLDEVGEADAGESPPLMAAVLPDPDGVVRARWGF</sequence>
<organism evidence="1 2">
    <name type="scientific">Paractinoplanes bogorensis</name>
    <dbReference type="NCBI Taxonomy" id="1610840"/>
    <lineage>
        <taxon>Bacteria</taxon>
        <taxon>Bacillati</taxon>
        <taxon>Actinomycetota</taxon>
        <taxon>Actinomycetes</taxon>
        <taxon>Micromonosporales</taxon>
        <taxon>Micromonosporaceae</taxon>
        <taxon>Paractinoplanes</taxon>
    </lineage>
</organism>
<dbReference type="EMBL" id="JAHKKG010000006">
    <property type="protein sequence ID" value="MBU2666243.1"/>
    <property type="molecule type" value="Genomic_DNA"/>
</dbReference>
<gene>
    <name evidence="1" type="ORF">KOI35_22330</name>
</gene>
<comment type="caution">
    <text evidence="1">The sequence shown here is derived from an EMBL/GenBank/DDBJ whole genome shotgun (WGS) entry which is preliminary data.</text>
</comment>
<proteinExistence type="predicted"/>
<protein>
    <submittedName>
        <fullName evidence="1">Uncharacterized protein</fullName>
    </submittedName>
</protein>
<dbReference type="RefSeq" id="WP_215789425.1">
    <property type="nucleotide sequence ID" value="NZ_JAHKKG010000006.1"/>
</dbReference>